<dbReference type="PRINTS" id="PR00149">
    <property type="entry name" value="FUMRATELYASE"/>
</dbReference>
<name>A0A5B8LYT1_9HYPH</name>
<dbReference type="PROSITE" id="PS00163">
    <property type="entry name" value="FUMARATE_LYASES"/>
    <property type="match status" value="1"/>
</dbReference>
<evidence type="ECO:0000313" key="3">
    <source>
        <dbReference type="Proteomes" id="UP000315364"/>
    </source>
</evidence>
<dbReference type="InterPro" id="IPR022761">
    <property type="entry name" value="Fumarate_lyase_N"/>
</dbReference>
<dbReference type="InterPro" id="IPR020557">
    <property type="entry name" value="Fumarate_lyase_CS"/>
</dbReference>
<dbReference type="SUPFAM" id="SSF48557">
    <property type="entry name" value="L-aspartase-like"/>
    <property type="match status" value="1"/>
</dbReference>
<dbReference type="Gene3D" id="1.10.40.30">
    <property type="entry name" value="Fumarase/aspartase (C-terminal domain)"/>
    <property type="match status" value="1"/>
</dbReference>
<dbReference type="InterPro" id="IPR008948">
    <property type="entry name" value="L-Aspartase-like"/>
</dbReference>
<dbReference type="GO" id="GO:0016829">
    <property type="term" value="F:lyase activity"/>
    <property type="evidence" value="ECO:0007669"/>
    <property type="project" value="UniProtKB-KW"/>
</dbReference>
<dbReference type="PRINTS" id="PR00145">
    <property type="entry name" value="ARGSUCLYASE"/>
</dbReference>
<organism evidence="2 3">
    <name type="scientific">Devosia ginsengisoli</name>
    <dbReference type="NCBI Taxonomy" id="400770"/>
    <lineage>
        <taxon>Bacteria</taxon>
        <taxon>Pseudomonadati</taxon>
        <taxon>Pseudomonadota</taxon>
        <taxon>Alphaproteobacteria</taxon>
        <taxon>Hyphomicrobiales</taxon>
        <taxon>Devosiaceae</taxon>
        <taxon>Devosia</taxon>
    </lineage>
</organism>
<keyword evidence="2" id="KW-0456">Lyase</keyword>
<dbReference type="AlphaFoldDB" id="A0A5B8LYT1"/>
<dbReference type="Pfam" id="PF00206">
    <property type="entry name" value="Lyase_1"/>
    <property type="match status" value="1"/>
</dbReference>
<evidence type="ECO:0000313" key="2">
    <source>
        <dbReference type="EMBL" id="QDZ12844.1"/>
    </source>
</evidence>
<dbReference type="Proteomes" id="UP000315364">
    <property type="component" value="Chromosome"/>
</dbReference>
<dbReference type="Gene3D" id="1.20.200.10">
    <property type="entry name" value="Fumarase/aspartase (Central domain)"/>
    <property type="match status" value="1"/>
</dbReference>
<dbReference type="InterPro" id="IPR000362">
    <property type="entry name" value="Fumarate_lyase_fam"/>
</dbReference>
<dbReference type="CDD" id="cd01597">
    <property type="entry name" value="pCLME"/>
    <property type="match status" value="1"/>
</dbReference>
<dbReference type="PANTHER" id="PTHR43172">
    <property type="entry name" value="ADENYLOSUCCINATE LYASE"/>
    <property type="match status" value="1"/>
</dbReference>
<evidence type="ECO:0000259" key="1">
    <source>
        <dbReference type="Pfam" id="PF00206"/>
    </source>
</evidence>
<dbReference type="KEGG" id="dea:FPZ08_20100"/>
<protein>
    <submittedName>
        <fullName evidence="2">Adenylosuccinate lyase family protein</fullName>
    </submittedName>
</protein>
<gene>
    <name evidence="2" type="ORF">FPZ08_20100</name>
</gene>
<dbReference type="EMBL" id="CP042304">
    <property type="protein sequence ID" value="QDZ12844.1"/>
    <property type="molecule type" value="Genomic_DNA"/>
</dbReference>
<reference evidence="2 3" key="1">
    <citation type="submission" date="2019-07" db="EMBL/GenBank/DDBJ databases">
        <title>Full genome sequence of Devosia sp. Gsoil 520.</title>
        <authorList>
            <person name="Im W.-T."/>
        </authorList>
    </citation>
    <scope>NUCLEOTIDE SEQUENCE [LARGE SCALE GENOMIC DNA]</scope>
    <source>
        <strain evidence="2 3">Gsoil 520</strain>
    </source>
</reference>
<sequence length="526" mass="56516">MAMCRSITSSACGPWATASISSPTPTSPISSIPLTPSSECVGQGGLPRLVLSPREFRDMGTEFNDALSSQFDFRGLREAFAPQAMYQAFLDIEKAVALAQGELGIIPAASADVIASHCHHDHLDPARLDADYRTTRHPLMPLINELVRLCGPVHGGYVHWGITTQNVIQTGLLLLAHRAQGTLDGLLRDILSHLGRLARAHAATPMAGRTHYRHAVPITFGFKAAVWIEELLQAADRLAEARQRCFTVMAGGAVGCYSALGAIGPEFQSRVAARLGMGEMAVPSRAIRTHICEYVNALSLLASVCHRIAEEVYQTSSEEYGELSEKRLEGSIGSSTMPQKINPVHCYGIIANSNRLYSLAGMLMASAHRPYESDGSTNQLFEDGLVDVIAAISDVLVRTEALTRDLDLDTLRMRENLELSHGAIFGEYAMMRLGETLGKHKGHELVHEAAVAAATGKGAFLDEVALLPGGAAVSAEIQTKLTQDGANGICKEYALHYGALVEHIGTGPFPTVEQRSIGAYLRSAAQ</sequence>
<proteinExistence type="predicted"/>
<keyword evidence="3" id="KW-1185">Reference proteome</keyword>
<accession>A0A5B8LYT1</accession>
<dbReference type="OrthoDB" id="9768878at2"/>
<feature type="domain" description="Fumarate lyase N-terminal" evidence="1">
    <location>
        <begin position="91"/>
        <end position="346"/>
    </location>
</feature>